<organism evidence="9 11">
    <name type="scientific">Providencia huashanensis</name>
    <dbReference type="NCBI Taxonomy" id="3037798"/>
    <lineage>
        <taxon>Bacteria</taxon>
        <taxon>Pseudomonadati</taxon>
        <taxon>Pseudomonadota</taxon>
        <taxon>Gammaproteobacteria</taxon>
        <taxon>Enterobacterales</taxon>
        <taxon>Morganellaceae</taxon>
        <taxon>Providencia</taxon>
    </lineage>
</organism>
<gene>
    <name evidence="9" type="ORF">P7V44_12645</name>
    <name evidence="10" type="ORF">Q5E86_05575</name>
</gene>
<dbReference type="AlphaFoldDB" id="A0AA42JVG6"/>
<dbReference type="Gene3D" id="2.60.120.1230">
    <property type="match status" value="4"/>
</dbReference>
<dbReference type="InterPro" id="IPR051256">
    <property type="entry name" value="Dictomallein"/>
</dbReference>
<evidence type="ECO:0000256" key="1">
    <source>
        <dbReference type="ARBA" id="ARBA00001947"/>
    </source>
</evidence>
<reference evidence="9" key="1">
    <citation type="submission" date="2023-03" db="EMBL/GenBank/DDBJ databases">
        <title>a new species belonging to Providencia genus.</title>
        <authorList>
            <person name="Yang W."/>
            <person name="Hu F."/>
            <person name="Shen S."/>
            <person name="Ding L."/>
            <person name="Yin D."/>
        </authorList>
    </citation>
    <scope>NUCLEOTIDE SEQUENCE</scope>
    <source>
        <strain evidence="9">CRE-3FA-0001</strain>
    </source>
</reference>
<evidence type="ECO:0000313" key="11">
    <source>
        <dbReference type="Proteomes" id="UP001156701"/>
    </source>
</evidence>
<evidence type="ECO:0000256" key="3">
    <source>
        <dbReference type="ARBA" id="ARBA00022723"/>
    </source>
</evidence>
<evidence type="ECO:0000256" key="6">
    <source>
        <dbReference type="ARBA" id="ARBA00023049"/>
    </source>
</evidence>
<protein>
    <submittedName>
        <fullName evidence="9">M66 family metalloprotease</fullName>
    </submittedName>
</protein>
<keyword evidence="2" id="KW-0645">Protease</keyword>
<dbReference type="Proteomes" id="UP001156701">
    <property type="component" value="Unassembled WGS sequence"/>
</dbReference>
<dbReference type="PANTHER" id="PTHR39540:SF1">
    <property type="entry name" value="DICTOMALLEIN-1-RELATED"/>
    <property type="match status" value="1"/>
</dbReference>
<dbReference type="RefSeq" id="WP_278030762.1">
    <property type="nucleotide sequence ID" value="NZ_JARRYG010000012.1"/>
</dbReference>
<name>A0AA42JVG6_9GAMM</name>
<reference evidence="10" key="2">
    <citation type="submission" date="2023-07" db="EMBL/GenBank/DDBJ databases">
        <authorList>
            <person name="Yang W."/>
            <person name="Chen J."/>
            <person name="Ji P."/>
            <person name="Hu F."/>
        </authorList>
    </citation>
    <scope>NUCLEOTIDE SEQUENCE</scope>
    <source>
        <strain evidence="10">CRE-138-0111</strain>
    </source>
</reference>
<sequence length="1053" mass="119535">MFNPTTSALPSITEIIEAENTYPFTLNPENDNRILLDIWHIIHEANTNPLISDKYLEVQLFQQRFNDIINAKMKYFNKNQFPNDLIGGLKANVTFAQASIIPAKNRIAGDTHPTLVSDRNTLILVKPHKIIAESEPFQFKIFDKKNNLLITKELLPPSKLPPTANNHIPETDLLPHYFNKTNKFDLTINHNDDLEKVTENPIYFDKLIKINDKINIIFNAPFPQKTFVINNNTEYSYKYISIYNDSNKTVKIEYGNKHTSLKKNNSLIFICDGNGRWQTKKDVEISEYYRVTPSSFEFKLKGFTQLLAPRKEGRTDTNNLDQYFKIHSSIELELTDNDWVKKIYLINNKQHSGKKILFSSKTKKQTEISFNNNIVSLKKGEQRLLVCNFDGVWENTPIAAPPPLTISPSIIDGSLYDLLISDNSQIQKITNDSESFNQLIAHNETIKIATSDGNWAPKFRLNANDFFHNKKVMFSSEASYTSSIFYGSKKYELKTGEKITFIYDIKKKWVPITEPTTSAPLENLAYSENTWSAIIPKEYIKPGIRFEFNTLESTGALNDVKIGAPNILMINTIDIGMLTPPRNEFDFQNNHELNRQYGQTVPAATLIVTRFDPVYLTQVVTPRGELFIDKATGEGGGHDGNMRHEIAKDLISDGINSANYGINSSQASAPSFLPTFQVTMHNSVGVYENGIQHHGWSGGGGKATLYESKGNEVSHELGHNFGLGDYHGGPEGGTHTTPDKKNSSWLWDCEYNYFIPNLSHDGVFNTDAMSSGYPFDSNYNSFTAYTPNSLAAIQKRLQNSYIFSPESTTGYKKWDSEKAEMVDASPDLSELIFFHYSTKNGENLTDEKLNTFAEKYKFIHIQSGNGYHTPNMIFPPATPKNKGSIIKISSFADWSSNVIVNSVESKITKDKILSYISNGHTWQKIESQGIYKKPDKQGVPIITLTGFYDPDGKFERQSCIPLYGSFGMVYRPDEHISPDSPYLEVILQDGTINKYQLHAFRMKEGLMNKYHVNIEWKLNPVKVNIYVNNKIVHTEDIEIKTLKHPTTINGEIV</sequence>
<dbReference type="GO" id="GO:0046872">
    <property type="term" value="F:metal ion binding"/>
    <property type="evidence" value="ECO:0007669"/>
    <property type="project" value="UniProtKB-KW"/>
</dbReference>
<evidence type="ECO:0000256" key="2">
    <source>
        <dbReference type="ARBA" id="ARBA00022670"/>
    </source>
</evidence>
<dbReference type="GO" id="GO:0004222">
    <property type="term" value="F:metalloendopeptidase activity"/>
    <property type="evidence" value="ECO:0007669"/>
    <property type="project" value="InterPro"/>
</dbReference>
<dbReference type="Pfam" id="PF10462">
    <property type="entry name" value="Peptidase_M66"/>
    <property type="match status" value="1"/>
</dbReference>
<keyword evidence="4" id="KW-0378">Hydrolase</keyword>
<reference evidence="10" key="3">
    <citation type="journal article" date="2024" name="Int. J. Antimicrob. Agents">
        <title>Identification of a novel Providencia species showing multi-drug-resistant in three patients with hospital-acquired infection.</title>
        <authorList>
            <person name="Yang W."/>
            <person name="Chen J."/>
            <person name="Yang F."/>
            <person name="Ji P."/>
            <person name="Shen S."/>
            <person name="Yin D."/>
            <person name="Hu F."/>
        </authorList>
    </citation>
    <scope>NUCLEOTIDE SEQUENCE</scope>
    <source>
        <strain evidence="10">CRE-138-0111</strain>
    </source>
</reference>
<dbReference type="GO" id="GO:0006508">
    <property type="term" value="P:proteolysis"/>
    <property type="evidence" value="ECO:0007669"/>
    <property type="project" value="UniProtKB-KW"/>
</dbReference>
<dbReference type="PROSITE" id="PS51694">
    <property type="entry name" value="PEPTIDASE_M66"/>
    <property type="match status" value="1"/>
</dbReference>
<keyword evidence="12" id="KW-1185">Reference proteome</keyword>
<dbReference type="Proteomes" id="UP001176478">
    <property type="component" value="Unassembled WGS sequence"/>
</dbReference>
<keyword evidence="6 9" id="KW-0482">Metalloprotease</keyword>
<accession>A0AA42JVG6</accession>
<dbReference type="InterPro" id="IPR019503">
    <property type="entry name" value="Peptidase_M66_dom"/>
</dbReference>
<evidence type="ECO:0000313" key="10">
    <source>
        <dbReference type="EMBL" id="MDO7855845.1"/>
    </source>
</evidence>
<feature type="domain" description="Peptidase M66" evidence="8">
    <location>
        <begin position="567"/>
        <end position="821"/>
    </location>
</feature>
<dbReference type="EMBL" id="JARRYG010000012">
    <property type="protein sequence ID" value="MDG4697083.1"/>
    <property type="molecule type" value="Genomic_DNA"/>
</dbReference>
<evidence type="ECO:0000256" key="4">
    <source>
        <dbReference type="ARBA" id="ARBA00022801"/>
    </source>
</evidence>
<comment type="cofactor">
    <cofactor evidence="1">
        <name>Zn(2+)</name>
        <dbReference type="ChEBI" id="CHEBI:29105"/>
    </cofactor>
</comment>
<evidence type="ECO:0000259" key="8">
    <source>
        <dbReference type="PROSITE" id="PS51694"/>
    </source>
</evidence>
<proteinExistence type="predicted"/>
<evidence type="ECO:0000256" key="7">
    <source>
        <dbReference type="PROSITE-ProRule" id="PRU01031"/>
    </source>
</evidence>
<comment type="caution">
    <text evidence="7">Lacks conserved residue(s) required for the propagation of feature annotation.</text>
</comment>
<dbReference type="InterPro" id="IPR022218">
    <property type="entry name" value="TagA_dom"/>
</dbReference>
<dbReference type="EMBL" id="JAUQTG010000002">
    <property type="protein sequence ID" value="MDO7855845.1"/>
    <property type="molecule type" value="Genomic_DNA"/>
</dbReference>
<dbReference type="InterPro" id="IPR048990">
    <property type="entry name" value="StcE_b-sandwich"/>
</dbReference>
<evidence type="ECO:0000313" key="9">
    <source>
        <dbReference type="EMBL" id="MDG4697083.1"/>
    </source>
</evidence>
<evidence type="ECO:0000313" key="12">
    <source>
        <dbReference type="Proteomes" id="UP001176478"/>
    </source>
</evidence>
<keyword evidence="3" id="KW-0479">Metal-binding</keyword>
<dbReference type="PANTHER" id="PTHR39540">
    <property type="match status" value="1"/>
</dbReference>
<evidence type="ECO:0000256" key="5">
    <source>
        <dbReference type="ARBA" id="ARBA00022833"/>
    </source>
</evidence>
<dbReference type="Pfam" id="PF20944">
    <property type="entry name" value="StcE_b-sandwich"/>
    <property type="match status" value="2"/>
</dbReference>
<dbReference type="Pfam" id="PF12561">
    <property type="entry name" value="TagA"/>
    <property type="match status" value="1"/>
</dbReference>
<comment type="caution">
    <text evidence="9">The sequence shown here is derived from an EMBL/GenBank/DDBJ whole genome shotgun (WGS) entry which is preliminary data.</text>
</comment>
<keyword evidence="5" id="KW-0862">Zinc</keyword>